<sequence>MKEVLRKLAFPETTSLSPPPQKEPTKGAKKKVDIRVDFKNPDRQPSVSPTTSSFGKRKGARLGKTSRSPLPPSTRFPMPISAPKPIMVPTSILVLSPIDYMSKFMVPFIEKVMDVIGDGHCGFRAIAEFLGMTEESHIMIRRHFIQKLKDHRNDYLGVYAGEDRYNYILNSLHPPTNSGGIALVDKWLTFSDMRHILLIITIHVWSC</sequence>
<dbReference type="PaxDb" id="3880-AES75783"/>
<evidence type="ECO:0000256" key="2">
    <source>
        <dbReference type="SAM" id="MobiDB-lite"/>
    </source>
</evidence>
<dbReference type="PANTHER" id="PTHR12419">
    <property type="entry name" value="OTU DOMAIN CONTAINING PROTEIN"/>
    <property type="match status" value="1"/>
</dbReference>
<dbReference type="GO" id="GO:0004843">
    <property type="term" value="F:cysteine-type deubiquitinase activity"/>
    <property type="evidence" value="ECO:0000318"/>
    <property type="project" value="GO_Central"/>
</dbReference>
<dbReference type="InterPro" id="IPR003323">
    <property type="entry name" value="OTU_dom"/>
</dbReference>
<reference evidence="5" key="3">
    <citation type="submission" date="2015-04" db="UniProtKB">
        <authorList>
            <consortium name="EnsemblPlants"/>
        </authorList>
    </citation>
    <scope>IDENTIFICATION</scope>
    <source>
        <strain evidence="5">cv. Jemalong A17</strain>
    </source>
</reference>
<feature type="domain" description="OTU" evidence="3">
    <location>
        <begin position="110"/>
        <end position="202"/>
    </location>
</feature>
<dbReference type="PANTHER" id="PTHR12419:SF104">
    <property type="entry name" value="FAR1 DNA-BINDING DOMAIN PROTEIN"/>
    <property type="match status" value="1"/>
</dbReference>
<evidence type="ECO:0000256" key="1">
    <source>
        <dbReference type="ARBA" id="ARBA00010407"/>
    </source>
</evidence>
<dbReference type="InterPro" id="IPR050704">
    <property type="entry name" value="Peptidase_C85-like"/>
</dbReference>
<dbReference type="PROSITE" id="PS50802">
    <property type="entry name" value="OTU"/>
    <property type="match status" value="1"/>
</dbReference>
<evidence type="ECO:0000313" key="4">
    <source>
        <dbReference type="EMBL" id="AES75783.1"/>
    </source>
</evidence>
<proteinExistence type="inferred from homology"/>
<dbReference type="CDD" id="cd22744">
    <property type="entry name" value="OTU"/>
    <property type="match status" value="1"/>
</dbReference>
<feature type="region of interest" description="Disordered" evidence="2">
    <location>
        <begin position="1"/>
        <end position="77"/>
    </location>
</feature>
<evidence type="ECO:0000259" key="3">
    <source>
        <dbReference type="PROSITE" id="PS50802"/>
    </source>
</evidence>
<gene>
    <name evidence="4" type="ordered locus">MTR_6g059570</name>
</gene>
<reference evidence="4 6" key="2">
    <citation type="journal article" date="2014" name="BMC Genomics">
        <title>An improved genome release (version Mt4.0) for the model legume Medicago truncatula.</title>
        <authorList>
            <person name="Tang H."/>
            <person name="Krishnakumar V."/>
            <person name="Bidwell S."/>
            <person name="Rosen B."/>
            <person name="Chan A."/>
            <person name="Zhou S."/>
            <person name="Gentzbittel L."/>
            <person name="Childs K.L."/>
            <person name="Yandell M."/>
            <person name="Gundlach H."/>
            <person name="Mayer K.F."/>
            <person name="Schwartz D.C."/>
            <person name="Town C.D."/>
        </authorList>
    </citation>
    <scope>GENOME REANNOTATION</scope>
    <source>
        <strain evidence="5 6">cv. Jemalong A17</strain>
    </source>
</reference>
<comment type="similarity">
    <text evidence="1">Belongs to the peptidase C85 family.</text>
</comment>
<accession>G7KMI0</accession>
<name>G7KMI0_MEDTR</name>
<dbReference type="Proteomes" id="UP000002051">
    <property type="component" value="Chromosome 6"/>
</dbReference>
<organism evidence="4 6">
    <name type="scientific">Medicago truncatula</name>
    <name type="common">Barrel medic</name>
    <name type="synonym">Medicago tribuloides</name>
    <dbReference type="NCBI Taxonomy" id="3880"/>
    <lineage>
        <taxon>Eukaryota</taxon>
        <taxon>Viridiplantae</taxon>
        <taxon>Streptophyta</taxon>
        <taxon>Embryophyta</taxon>
        <taxon>Tracheophyta</taxon>
        <taxon>Spermatophyta</taxon>
        <taxon>Magnoliopsida</taxon>
        <taxon>eudicotyledons</taxon>
        <taxon>Gunneridae</taxon>
        <taxon>Pentapetalae</taxon>
        <taxon>rosids</taxon>
        <taxon>fabids</taxon>
        <taxon>Fabales</taxon>
        <taxon>Fabaceae</taxon>
        <taxon>Papilionoideae</taxon>
        <taxon>50 kb inversion clade</taxon>
        <taxon>NPAAA clade</taxon>
        <taxon>Hologalegina</taxon>
        <taxon>IRL clade</taxon>
        <taxon>Trifolieae</taxon>
        <taxon>Medicago</taxon>
    </lineage>
</organism>
<reference evidence="4 6" key="1">
    <citation type="journal article" date="2011" name="Nature">
        <title>The Medicago genome provides insight into the evolution of rhizobial symbioses.</title>
        <authorList>
            <person name="Young N.D."/>
            <person name="Debelle F."/>
            <person name="Oldroyd G.E."/>
            <person name="Geurts R."/>
            <person name="Cannon S.B."/>
            <person name="Udvardi M.K."/>
            <person name="Benedito V.A."/>
            <person name="Mayer K.F."/>
            <person name="Gouzy J."/>
            <person name="Schoof H."/>
            <person name="Van de Peer Y."/>
            <person name="Proost S."/>
            <person name="Cook D.R."/>
            <person name="Meyers B.C."/>
            <person name="Spannagl M."/>
            <person name="Cheung F."/>
            <person name="De Mita S."/>
            <person name="Krishnakumar V."/>
            <person name="Gundlach H."/>
            <person name="Zhou S."/>
            <person name="Mudge J."/>
            <person name="Bharti A.K."/>
            <person name="Murray J.D."/>
            <person name="Naoumkina M.A."/>
            <person name="Rosen B."/>
            <person name="Silverstein K.A."/>
            <person name="Tang H."/>
            <person name="Rombauts S."/>
            <person name="Zhao P.X."/>
            <person name="Zhou P."/>
            <person name="Barbe V."/>
            <person name="Bardou P."/>
            <person name="Bechner M."/>
            <person name="Bellec A."/>
            <person name="Berger A."/>
            <person name="Berges H."/>
            <person name="Bidwell S."/>
            <person name="Bisseling T."/>
            <person name="Choisne N."/>
            <person name="Couloux A."/>
            <person name="Denny R."/>
            <person name="Deshpande S."/>
            <person name="Dai X."/>
            <person name="Doyle J.J."/>
            <person name="Dudez A.M."/>
            <person name="Farmer A.D."/>
            <person name="Fouteau S."/>
            <person name="Franken C."/>
            <person name="Gibelin C."/>
            <person name="Gish J."/>
            <person name="Goldstein S."/>
            <person name="Gonzalez A.J."/>
            <person name="Green P.J."/>
            <person name="Hallab A."/>
            <person name="Hartog M."/>
            <person name="Hua A."/>
            <person name="Humphray S.J."/>
            <person name="Jeong D.H."/>
            <person name="Jing Y."/>
            <person name="Jocker A."/>
            <person name="Kenton S.M."/>
            <person name="Kim D.J."/>
            <person name="Klee K."/>
            <person name="Lai H."/>
            <person name="Lang C."/>
            <person name="Lin S."/>
            <person name="Macmil S.L."/>
            <person name="Magdelenat G."/>
            <person name="Matthews L."/>
            <person name="McCorrison J."/>
            <person name="Monaghan E.L."/>
            <person name="Mun J.H."/>
            <person name="Najar F.Z."/>
            <person name="Nicholson C."/>
            <person name="Noirot C."/>
            <person name="O'Bleness M."/>
            <person name="Paule C.R."/>
            <person name="Poulain J."/>
            <person name="Prion F."/>
            <person name="Qin B."/>
            <person name="Qu C."/>
            <person name="Retzel E.F."/>
            <person name="Riddle C."/>
            <person name="Sallet E."/>
            <person name="Samain S."/>
            <person name="Samson N."/>
            <person name="Sanders I."/>
            <person name="Saurat O."/>
            <person name="Scarpelli C."/>
            <person name="Schiex T."/>
            <person name="Segurens B."/>
            <person name="Severin A.J."/>
            <person name="Sherrier D.J."/>
            <person name="Shi R."/>
            <person name="Sims S."/>
            <person name="Singer S.R."/>
            <person name="Sinharoy S."/>
            <person name="Sterck L."/>
            <person name="Viollet A."/>
            <person name="Wang B.B."/>
            <person name="Wang K."/>
            <person name="Wang M."/>
            <person name="Wang X."/>
            <person name="Warfsmann J."/>
            <person name="Weissenbach J."/>
            <person name="White D.D."/>
            <person name="White J.D."/>
            <person name="Wiley G.B."/>
            <person name="Wincker P."/>
            <person name="Xing Y."/>
            <person name="Yang L."/>
            <person name="Yao Z."/>
            <person name="Ying F."/>
            <person name="Zhai J."/>
            <person name="Zhou L."/>
            <person name="Zuber A."/>
            <person name="Denarie J."/>
            <person name="Dixon R.A."/>
            <person name="May G.D."/>
            <person name="Schwartz D.C."/>
            <person name="Rogers J."/>
            <person name="Quetier F."/>
            <person name="Town C.D."/>
            <person name="Roe B.A."/>
        </authorList>
    </citation>
    <scope>NUCLEOTIDE SEQUENCE [LARGE SCALE GENOMIC DNA]</scope>
    <source>
        <strain evidence="4">A17</strain>
        <strain evidence="5 6">cv. Jemalong A17</strain>
    </source>
</reference>
<feature type="compositionally biased region" description="Polar residues" evidence="2">
    <location>
        <begin position="43"/>
        <end position="54"/>
    </location>
</feature>
<evidence type="ECO:0000313" key="6">
    <source>
        <dbReference type="Proteomes" id="UP000002051"/>
    </source>
</evidence>
<dbReference type="EnsemblPlants" id="AES75783">
    <property type="protein sequence ID" value="AES75783"/>
    <property type="gene ID" value="MTR_6g059570"/>
</dbReference>
<feature type="compositionally biased region" description="Basic and acidic residues" evidence="2">
    <location>
        <begin position="23"/>
        <end position="42"/>
    </location>
</feature>
<evidence type="ECO:0000313" key="5">
    <source>
        <dbReference type="EnsemblPlants" id="AES75783"/>
    </source>
</evidence>
<protein>
    <recommendedName>
        <fullName evidence="3">OTU domain-containing protein</fullName>
    </recommendedName>
</protein>
<dbReference type="EMBL" id="CM001222">
    <property type="protein sequence ID" value="AES75783.1"/>
    <property type="molecule type" value="Genomic_DNA"/>
</dbReference>
<dbReference type="Gene3D" id="3.90.70.80">
    <property type="match status" value="1"/>
</dbReference>
<keyword evidence="6" id="KW-1185">Reference proteome</keyword>
<dbReference type="AlphaFoldDB" id="G7KMI0"/>
<dbReference type="HOGENOM" id="CLU_115142_0_0_1"/>